<evidence type="ECO:0000259" key="11">
    <source>
        <dbReference type="Pfam" id="PF08245"/>
    </source>
</evidence>
<dbReference type="GO" id="GO:0005524">
    <property type="term" value="F:ATP binding"/>
    <property type="evidence" value="ECO:0007669"/>
    <property type="project" value="UniProtKB-KW"/>
</dbReference>
<evidence type="ECO:0000313" key="12">
    <source>
        <dbReference type="EMBL" id="NBA12404.1"/>
    </source>
</evidence>
<keyword evidence="6" id="KW-0067">ATP-binding</keyword>
<dbReference type="EMBL" id="JAAAMQ010000027">
    <property type="protein sequence ID" value="NBA12404.1"/>
    <property type="molecule type" value="Genomic_DNA"/>
</dbReference>
<comment type="catalytic activity">
    <reaction evidence="9">
        <text>(6S)-5,6,7,8-tetrahydrofolyl-(gamma-L-Glu)(n) + L-glutamate + ATP = (6S)-5,6,7,8-tetrahydrofolyl-(gamma-L-Glu)(n+1) + ADP + phosphate + H(+)</text>
        <dbReference type="Rhea" id="RHEA:10580"/>
        <dbReference type="Rhea" id="RHEA-COMP:14738"/>
        <dbReference type="Rhea" id="RHEA-COMP:14740"/>
        <dbReference type="ChEBI" id="CHEBI:15378"/>
        <dbReference type="ChEBI" id="CHEBI:29985"/>
        <dbReference type="ChEBI" id="CHEBI:30616"/>
        <dbReference type="ChEBI" id="CHEBI:43474"/>
        <dbReference type="ChEBI" id="CHEBI:141005"/>
        <dbReference type="ChEBI" id="CHEBI:456216"/>
        <dbReference type="EC" id="6.3.2.17"/>
    </reaction>
</comment>
<dbReference type="GO" id="GO:0004326">
    <property type="term" value="F:tetrahydrofolylpolyglutamate synthase activity"/>
    <property type="evidence" value="ECO:0007669"/>
    <property type="project" value="UniProtKB-EC"/>
</dbReference>
<evidence type="ECO:0000256" key="3">
    <source>
        <dbReference type="ARBA" id="ARBA00022598"/>
    </source>
</evidence>
<reference evidence="12" key="1">
    <citation type="submission" date="2020-01" db="EMBL/GenBank/DDBJ databases">
        <title>First Reported Case and Whole Genome of Weissella confusa in an Equid.</title>
        <authorList>
            <person name="Little S.V."/>
            <person name="Lawhon S.D."/>
        </authorList>
    </citation>
    <scope>NUCLEOTIDE SEQUENCE</scope>
    <source>
        <strain evidence="12">718955</strain>
    </source>
</reference>
<sequence length="407" mass="44983">MMTYEEVLAEMDHTWRVNDDNRIAFLRQVNDWLGNPDQSLRIVHVTGTNGKGTVIEMTSSILAEAGYAVGTFTSPAIFDDCEQIQLNHKQIPKPNFVALYQIIRDVLLTHGYSAQSLSAFEYWTFIALLAFSLNNVDVAIIEAGMGGKNDATHLIARPGVVAFTEISLDHMQWLGETVTEIAANKAALIMPGSYVVSATQHPDVSRILKGRTALMKANWYTSLCQLQPDDVRANISDGEKLGHDENMCLMFQILNILTGDKISIKTKSLGLAKAKLFGRQTVFKDESLIVDGAHNRGSAQKLADIIAKWRLSGKVILILGMLEDKETDIIQETLAPHARHIIGVTPDNPRALPGDQISSHTEPLDKALEVAKSMRQPGEWIVVAGSFYTIKGVIGDEYLAREWDAAW</sequence>
<keyword evidence="3" id="KW-0436">Ligase</keyword>
<keyword evidence="4" id="KW-0479">Metal-binding</keyword>
<evidence type="ECO:0000313" key="13">
    <source>
        <dbReference type="Proteomes" id="UP000719917"/>
    </source>
</evidence>
<evidence type="ECO:0000256" key="5">
    <source>
        <dbReference type="ARBA" id="ARBA00022741"/>
    </source>
</evidence>
<organism evidence="12 13">
    <name type="scientific">Weissella confusa</name>
    <name type="common">Lactobacillus confusus</name>
    <dbReference type="NCBI Taxonomy" id="1583"/>
    <lineage>
        <taxon>Bacteria</taxon>
        <taxon>Bacillati</taxon>
        <taxon>Bacillota</taxon>
        <taxon>Bacilli</taxon>
        <taxon>Lactobacillales</taxon>
        <taxon>Lactobacillaceae</taxon>
        <taxon>Weissella</taxon>
    </lineage>
</organism>
<evidence type="ECO:0000256" key="1">
    <source>
        <dbReference type="ARBA" id="ARBA00008276"/>
    </source>
</evidence>
<evidence type="ECO:0000259" key="10">
    <source>
        <dbReference type="Pfam" id="PF02875"/>
    </source>
</evidence>
<dbReference type="Pfam" id="PF08245">
    <property type="entry name" value="Mur_ligase_M"/>
    <property type="match status" value="1"/>
</dbReference>
<dbReference type="GO" id="GO:0005737">
    <property type="term" value="C:cytoplasm"/>
    <property type="evidence" value="ECO:0007669"/>
    <property type="project" value="TreeGrafter"/>
</dbReference>
<dbReference type="PROSITE" id="PS01011">
    <property type="entry name" value="FOLYLPOLYGLU_SYNT_1"/>
    <property type="match status" value="1"/>
</dbReference>
<accession>A0AAJ3DBR4</accession>
<dbReference type="SUPFAM" id="SSF53623">
    <property type="entry name" value="MurD-like peptide ligases, catalytic domain"/>
    <property type="match status" value="1"/>
</dbReference>
<gene>
    <name evidence="12" type="ORF">GTU77_09350</name>
</gene>
<dbReference type="EC" id="6.3.2.17" evidence="2"/>
<evidence type="ECO:0000256" key="2">
    <source>
        <dbReference type="ARBA" id="ARBA00013025"/>
    </source>
</evidence>
<comment type="similarity">
    <text evidence="1">Belongs to the folylpolyglutamate synthase family.</text>
</comment>
<feature type="domain" description="Mur ligase C-terminal" evidence="10">
    <location>
        <begin position="282"/>
        <end position="387"/>
    </location>
</feature>
<dbReference type="PANTHER" id="PTHR11136:SF0">
    <property type="entry name" value="DIHYDROFOLATE SYNTHETASE-RELATED"/>
    <property type="match status" value="1"/>
</dbReference>
<protein>
    <recommendedName>
        <fullName evidence="2">tetrahydrofolate synthase</fullName>
        <ecNumber evidence="2">6.3.2.17</ecNumber>
    </recommendedName>
    <alternativeName>
        <fullName evidence="8">Tetrahydrofolylpolyglutamate synthase</fullName>
    </alternativeName>
</protein>
<dbReference type="NCBIfam" id="TIGR01499">
    <property type="entry name" value="folC"/>
    <property type="match status" value="1"/>
</dbReference>
<dbReference type="InterPro" id="IPR018109">
    <property type="entry name" value="Folylpolyglutamate_synth_CS"/>
</dbReference>
<dbReference type="InterPro" id="IPR013221">
    <property type="entry name" value="Mur_ligase_cen"/>
</dbReference>
<evidence type="ECO:0000256" key="4">
    <source>
        <dbReference type="ARBA" id="ARBA00022723"/>
    </source>
</evidence>
<evidence type="ECO:0000256" key="7">
    <source>
        <dbReference type="ARBA" id="ARBA00022842"/>
    </source>
</evidence>
<dbReference type="InterPro" id="IPR004101">
    <property type="entry name" value="Mur_ligase_C"/>
</dbReference>
<keyword evidence="7" id="KW-0460">Magnesium</keyword>
<dbReference type="RefSeq" id="WP_161691542.1">
    <property type="nucleotide sequence ID" value="NZ_JAAAMQ010000027.1"/>
</dbReference>
<dbReference type="Proteomes" id="UP000719917">
    <property type="component" value="Unassembled WGS sequence"/>
</dbReference>
<keyword evidence="5" id="KW-0547">Nucleotide-binding</keyword>
<evidence type="ECO:0000256" key="6">
    <source>
        <dbReference type="ARBA" id="ARBA00022840"/>
    </source>
</evidence>
<proteinExistence type="inferred from homology"/>
<dbReference type="Pfam" id="PF02875">
    <property type="entry name" value="Mur_ligase_C"/>
    <property type="match status" value="1"/>
</dbReference>
<dbReference type="GO" id="GO:0008841">
    <property type="term" value="F:dihydrofolate synthase activity"/>
    <property type="evidence" value="ECO:0007669"/>
    <property type="project" value="TreeGrafter"/>
</dbReference>
<dbReference type="InterPro" id="IPR036615">
    <property type="entry name" value="Mur_ligase_C_dom_sf"/>
</dbReference>
<dbReference type="Gene3D" id="3.40.1190.10">
    <property type="entry name" value="Mur-like, catalytic domain"/>
    <property type="match status" value="1"/>
</dbReference>
<dbReference type="InterPro" id="IPR001645">
    <property type="entry name" value="Folylpolyglutamate_synth"/>
</dbReference>
<dbReference type="PANTHER" id="PTHR11136">
    <property type="entry name" value="FOLYLPOLYGLUTAMATE SYNTHASE-RELATED"/>
    <property type="match status" value="1"/>
</dbReference>
<dbReference type="AlphaFoldDB" id="A0AAJ3DBR4"/>
<dbReference type="GO" id="GO:0046872">
    <property type="term" value="F:metal ion binding"/>
    <property type="evidence" value="ECO:0007669"/>
    <property type="project" value="UniProtKB-KW"/>
</dbReference>
<feature type="domain" description="Mur ligase central" evidence="11">
    <location>
        <begin position="45"/>
        <end position="189"/>
    </location>
</feature>
<dbReference type="Gene3D" id="3.90.190.20">
    <property type="entry name" value="Mur ligase, C-terminal domain"/>
    <property type="match status" value="1"/>
</dbReference>
<dbReference type="PROSITE" id="PS01012">
    <property type="entry name" value="FOLYLPOLYGLU_SYNT_2"/>
    <property type="match status" value="1"/>
</dbReference>
<evidence type="ECO:0000256" key="8">
    <source>
        <dbReference type="ARBA" id="ARBA00030592"/>
    </source>
</evidence>
<dbReference type="InterPro" id="IPR036565">
    <property type="entry name" value="Mur-like_cat_sf"/>
</dbReference>
<evidence type="ECO:0000256" key="9">
    <source>
        <dbReference type="ARBA" id="ARBA00047493"/>
    </source>
</evidence>
<dbReference type="SUPFAM" id="SSF53244">
    <property type="entry name" value="MurD-like peptide ligases, peptide-binding domain"/>
    <property type="match status" value="1"/>
</dbReference>
<comment type="caution">
    <text evidence="12">The sequence shown here is derived from an EMBL/GenBank/DDBJ whole genome shotgun (WGS) entry which is preliminary data.</text>
</comment>
<name>A0AAJ3DBR4_WEICO</name>